<dbReference type="RefSeq" id="WP_154540395.1">
    <property type="nucleotide sequence ID" value="NZ_VULQ01000005.1"/>
</dbReference>
<organism evidence="1 2">
    <name type="scientific">Anaerococcus porci</name>
    <dbReference type="NCBI Taxonomy" id="2652269"/>
    <lineage>
        <taxon>Bacteria</taxon>
        <taxon>Bacillati</taxon>
        <taxon>Bacillota</taxon>
        <taxon>Tissierellia</taxon>
        <taxon>Tissierellales</taxon>
        <taxon>Peptoniphilaceae</taxon>
        <taxon>Anaerococcus</taxon>
    </lineage>
</organism>
<gene>
    <name evidence="1" type="ORF">FYJ26_05355</name>
</gene>
<evidence type="ECO:0000313" key="1">
    <source>
        <dbReference type="EMBL" id="MSS77845.1"/>
    </source>
</evidence>
<name>A0A6N7VEK7_9FIRM</name>
<accession>A0A6N7VEK7</accession>
<keyword evidence="2" id="KW-1185">Reference proteome</keyword>
<dbReference type="InterPro" id="IPR036249">
    <property type="entry name" value="Thioredoxin-like_sf"/>
</dbReference>
<evidence type="ECO:0000313" key="2">
    <source>
        <dbReference type="Proteomes" id="UP000441925"/>
    </source>
</evidence>
<proteinExistence type="predicted"/>
<comment type="caution">
    <text evidence="1">The sequence shown here is derived from an EMBL/GenBank/DDBJ whole genome shotgun (WGS) entry which is preliminary data.</text>
</comment>
<evidence type="ECO:0008006" key="3">
    <source>
        <dbReference type="Google" id="ProtNLM"/>
    </source>
</evidence>
<reference evidence="1 2" key="1">
    <citation type="submission" date="2019-08" db="EMBL/GenBank/DDBJ databases">
        <title>In-depth cultivation of the pig gut microbiome towards novel bacterial diversity and tailored functional studies.</title>
        <authorList>
            <person name="Wylensek D."/>
            <person name="Hitch T.C.A."/>
            <person name="Clavel T."/>
        </authorList>
    </citation>
    <scope>NUCLEOTIDE SEQUENCE [LARGE SCALE GENOMIC DNA]</scope>
    <source>
        <strain evidence="1 2">WCA-380-WT-2B</strain>
    </source>
</reference>
<dbReference type="SUPFAM" id="SSF52833">
    <property type="entry name" value="Thioredoxin-like"/>
    <property type="match status" value="1"/>
</dbReference>
<sequence>MIEIFVSEKCPHCTEVIKNFENDENYYGKGAKLININGPLSNLKKFLSYRDKLEGFEKIKEEGKIGIPSKVVDGKEVLFFEQV</sequence>
<dbReference type="AlphaFoldDB" id="A0A6N7VEK7"/>
<dbReference type="Proteomes" id="UP000441925">
    <property type="component" value="Unassembled WGS sequence"/>
</dbReference>
<dbReference type="EMBL" id="VULQ01000005">
    <property type="protein sequence ID" value="MSS77845.1"/>
    <property type="molecule type" value="Genomic_DNA"/>
</dbReference>
<protein>
    <recommendedName>
        <fullName evidence="3">Glutaredoxin</fullName>
    </recommendedName>
</protein>